<dbReference type="RefSeq" id="WP_115278547.1">
    <property type="nucleotide sequence ID" value="NZ_AP022600.1"/>
</dbReference>
<feature type="transmembrane region" description="Helical" evidence="6">
    <location>
        <begin position="306"/>
        <end position="329"/>
    </location>
</feature>
<feature type="transmembrane region" description="Helical" evidence="6">
    <location>
        <begin position="431"/>
        <end position="452"/>
    </location>
</feature>
<dbReference type="GO" id="GO:0016020">
    <property type="term" value="C:membrane"/>
    <property type="evidence" value="ECO:0007669"/>
    <property type="project" value="UniProtKB-SubCell"/>
</dbReference>
<keyword evidence="8" id="KW-1185">Reference proteome</keyword>
<dbReference type="InterPro" id="IPR002293">
    <property type="entry name" value="AA/rel_permease1"/>
</dbReference>
<feature type="transmembrane region" description="Helical" evidence="6">
    <location>
        <begin position="464"/>
        <end position="489"/>
    </location>
</feature>
<evidence type="ECO:0000313" key="8">
    <source>
        <dbReference type="Proteomes" id="UP000254978"/>
    </source>
</evidence>
<dbReference type="EMBL" id="UGQT01000001">
    <property type="protein sequence ID" value="STZ58876.1"/>
    <property type="molecule type" value="Genomic_DNA"/>
</dbReference>
<keyword evidence="3 6" id="KW-0812">Transmembrane</keyword>
<reference evidence="7 8" key="1">
    <citation type="submission" date="2018-06" db="EMBL/GenBank/DDBJ databases">
        <authorList>
            <consortium name="Pathogen Informatics"/>
            <person name="Doyle S."/>
        </authorList>
    </citation>
    <scope>NUCLEOTIDE SEQUENCE [LARGE SCALE GENOMIC DNA]</scope>
    <source>
        <strain evidence="7 8">NCTC10821</strain>
    </source>
</reference>
<feature type="transmembrane region" description="Helical" evidence="6">
    <location>
        <begin position="264"/>
        <end position="286"/>
    </location>
</feature>
<evidence type="ECO:0000256" key="4">
    <source>
        <dbReference type="ARBA" id="ARBA00022989"/>
    </source>
</evidence>
<feature type="transmembrane region" description="Helical" evidence="6">
    <location>
        <begin position="152"/>
        <end position="173"/>
    </location>
</feature>
<proteinExistence type="predicted"/>
<evidence type="ECO:0000256" key="3">
    <source>
        <dbReference type="ARBA" id="ARBA00022692"/>
    </source>
</evidence>
<keyword evidence="4 6" id="KW-1133">Transmembrane helix</keyword>
<gene>
    <name evidence="7" type="primary">puuP_9</name>
    <name evidence="7" type="ORF">NCTC10821_02396</name>
</gene>
<evidence type="ECO:0000256" key="2">
    <source>
        <dbReference type="ARBA" id="ARBA00022448"/>
    </source>
</evidence>
<dbReference type="GO" id="GO:0022857">
    <property type="term" value="F:transmembrane transporter activity"/>
    <property type="evidence" value="ECO:0007669"/>
    <property type="project" value="InterPro"/>
</dbReference>
<dbReference type="OrthoDB" id="8274074at2"/>
<dbReference type="Pfam" id="PF13520">
    <property type="entry name" value="AA_permease_2"/>
    <property type="match status" value="1"/>
</dbReference>
<evidence type="ECO:0000313" key="7">
    <source>
        <dbReference type="EMBL" id="STZ58876.1"/>
    </source>
</evidence>
<accession>A0A378TH46</accession>
<evidence type="ECO:0000256" key="6">
    <source>
        <dbReference type="SAM" id="Phobius"/>
    </source>
</evidence>
<feature type="transmembrane region" description="Helical" evidence="6">
    <location>
        <begin position="62"/>
        <end position="86"/>
    </location>
</feature>
<feature type="transmembrane region" description="Helical" evidence="6">
    <location>
        <begin position="32"/>
        <end position="56"/>
    </location>
</feature>
<protein>
    <submittedName>
        <fullName evidence="7">Amino acid permease-associated protein</fullName>
    </submittedName>
</protein>
<feature type="transmembrane region" description="Helical" evidence="6">
    <location>
        <begin position="223"/>
        <end position="243"/>
    </location>
</feature>
<dbReference type="Proteomes" id="UP000254978">
    <property type="component" value="Unassembled WGS sequence"/>
</dbReference>
<sequence>MSHDISGSARSDEEHLARLGYKQELRRTLGSFSTFAAGFAFISILTGAFQLFFFAYGVAGPAFWWTWLIAFAGQMLFALCFAELATHYPMAGSVYNWSKQIGGRGPSWIAGLSLTLALIVSTAGVGLAMQFVLPTISDVFWIYGDGSGPYDAATNGAILGSIFIMLTTVLNSLGAKVVSFVNNVGVVVELIATVFLIVFFFAAAKRGPQVVFESLGRGDDNGLGLPGAMLMALLLGCYIMWGFDTAGSLGEETVNPRRNSPRAILRALFAAGIGGALLMLGALMATSDLNAEELSVSGLPYVVQSVLGETLGGIMLTCVAIAIFICILANQTGAMRMMFAMSRDNALPASQRLGRVNKTTKAPVLTAVITGVVAIAILILNIRQPQIFLVVTSTTVVLALVAYTIVAASFARRRLSGTWVTQPEFFHLGRWGVPVAVAAVVWGVAMIVNIAWPRQSIYNPAPPFQWFLQWGGVLFVVIALGAGLIYYLAVQRHKIGILPQHAANSGQSSTRTVESGEPAI</sequence>
<feature type="transmembrane region" description="Helical" evidence="6">
    <location>
        <begin position="107"/>
        <end position="132"/>
    </location>
</feature>
<evidence type="ECO:0000256" key="5">
    <source>
        <dbReference type="ARBA" id="ARBA00023136"/>
    </source>
</evidence>
<comment type="subcellular location">
    <subcellularLocation>
        <location evidence="1">Membrane</location>
        <topology evidence="1">Multi-pass membrane protein</topology>
    </subcellularLocation>
</comment>
<evidence type="ECO:0000256" key="1">
    <source>
        <dbReference type="ARBA" id="ARBA00004141"/>
    </source>
</evidence>
<name>A0A378TH46_9MYCO</name>
<dbReference type="PANTHER" id="PTHR45649">
    <property type="entry name" value="AMINO-ACID PERMEASE BAT1"/>
    <property type="match status" value="1"/>
</dbReference>
<feature type="transmembrane region" description="Helical" evidence="6">
    <location>
        <begin position="362"/>
        <end position="382"/>
    </location>
</feature>
<keyword evidence="2" id="KW-0813">Transport</keyword>
<keyword evidence="5 6" id="KW-0472">Membrane</keyword>
<dbReference type="Gene3D" id="1.20.1740.10">
    <property type="entry name" value="Amino acid/polyamine transporter I"/>
    <property type="match status" value="1"/>
</dbReference>
<dbReference type="PANTHER" id="PTHR45649:SF26">
    <property type="entry name" value="OS04G0435100 PROTEIN"/>
    <property type="match status" value="1"/>
</dbReference>
<organism evidence="7 8">
    <name type="scientific">Mycolicibacterium tokaiense</name>
    <dbReference type="NCBI Taxonomy" id="39695"/>
    <lineage>
        <taxon>Bacteria</taxon>
        <taxon>Bacillati</taxon>
        <taxon>Actinomycetota</taxon>
        <taxon>Actinomycetes</taxon>
        <taxon>Mycobacteriales</taxon>
        <taxon>Mycobacteriaceae</taxon>
        <taxon>Mycolicibacterium</taxon>
    </lineage>
</organism>
<dbReference type="PIRSF" id="PIRSF006060">
    <property type="entry name" value="AA_transporter"/>
    <property type="match status" value="1"/>
</dbReference>
<feature type="transmembrane region" description="Helical" evidence="6">
    <location>
        <begin position="180"/>
        <end position="203"/>
    </location>
</feature>
<dbReference type="AlphaFoldDB" id="A0A378TH46"/>
<feature type="transmembrane region" description="Helical" evidence="6">
    <location>
        <begin position="388"/>
        <end position="410"/>
    </location>
</feature>